<dbReference type="Proteomes" id="UP001476798">
    <property type="component" value="Unassembled WGS sequence"/>
</dbReference>
<comment type="caution">
    <text evidence="2">The sequence shown here is derived from an EMBL/GenBank/DDBJ whole genome shotgun (WGS) entry which is preliminary data.</text>
</comment>
<proteinExistence type="predicted"/>
<dbReference type="Pfam" id="PF08393">
    <property type="entry name" value="DHC_N2"/>
    <property type="match status" value="1"/>
</dbReference>
<keyword evidence="3" id="KW-1185">Reference proteome</keyword>
<protein>
    <submittedName>
        <fullName evidence="2">Dynein heavy chain 9, axonemal</fullName>
    </submittedName>
</protein>
<reference evidence="2 3" key="1">
    <citation type="submission" date="2021-06" db="EMBL/GenBank/DDBJ databases">
        <authorList>
            <person name="Palmer J.M."/>
        </authorList>
    </citation>
    <scope>NUCLEOTIDE SEQUENCE [LARGE SCALE GENOMIC DNA]</scope>
    <source>
        <strain evidence="2 3">GA_2019</strain>
        <tissue evidence="2">Muscle</tissue>
    </source>
</reference>
<dbReference type="PANTHER" id="PTHR45703:SF4">
    <property type="entry name" value="DYNEIN AXONEMAL HEAVY CHAIN 17"/>
    <property type="match status" value="1"/>
</dbReference>
<dbReference type="InterPro" id="IPR013602">
    <property type="entry name" value="Dynein_heavy_linker"/>
</dbReference>
<sequence>FDSQRPYQMLNEFHQKIQGHEKTMASLMESASLFEVTISEYKQLRQCRYEVGLLKELWDMITVVESSIAAWRTTPWREINVENMELECKRFSKDIRGLDKEVRAWEAFTGLDSMVKNILTSLRAVAELQSPAIRTRHWHQLMAATGVCFTMDQVWNLFKHL</sequence>
<name>A0ABV0Q3C2_9TELE</name>
<dbReference type="EMBL" id="JAHRIO010095949">
    <property type="protein sequence ID" value="MEQ2190118.1"/>
    <property type="molecule type" value="Genomic_DNA"/>
</dbReference>
<feature type="non-terminal residue" evidence="2">
    <location>
        <position position="1"/>
    </location>
</feature>
<accession>A0ABV0Q3C2</accession>
<gene>
    <name evidence="2" type="primary">DNAH9_5</name>
    <name evidence="2" type="ORF">GOODEAATRI_032367</name>
</gene>
<dbReference type="InterPro" id="IPR026983">
    <property type="entry name" value="DHC"/>
</dbReference>
<organism evidence="2 3">
    <name type="scientific">Goodea atripinnis</name>
    <dbReference type="NCBI Taxonomy" id="208336"/>
    <lineage>
        <taxon>Eukaryota</taxon>
        <taxon>Metazoa</taxon>
        <taxon>Chordata</taxon>
        <taxon>Craniata</taxon>
        <taxon>Vertebrata</taxon>
        <taxon>Euteleostomi</taxon>
        <taxon>Actinopterygii</taxon>
        <taxon>Neopterygii</taxon>
        <taxon>Teleostei</taxon>
        <taxon>Neoteleostei</taxon>
        <taxon>Acanthomorphata</taxon>
        <taxon>Ovalentaria</taxon>
        <taxon>Atherinomorphae</taxon>
        <taxon>Cyprinodontiformes</taxon>
        <taxon>Goodeidae</taxon>
        <taxon>Goodea</taxon>
    </lineage>
</organism>
<feature type="domain" description="Dynein heavy chain linker" evidence="1">
    <location>
        <begin position="44"/>
        <end position="152"/>
    </location>
</feature>
<dbReference type="PANTHER" id="PTHR45703">
    <property type="entry name" value="DYNEIN HEAVY CHAIN"/>
    <property type="match status" value="1"/>
</dbReference>
<evidence type="ECO:0000313" key="2">
    <source>
        <dbReference type="EMBL" id="MEQ2190118.1"/>
    </source>
</evidence>
<evidence type="ECO:0000259" key="1">
    <source>
        <dbReference type="Pfam" id="PF08393"/>
    </source>
</evidence>
<evidence type="ECO:0000313" key="3">
    <source>
        <dbReference type="Proteomes" id="UP001476798"/>
    </source>
</evidence>